<dbReference type="Proteomes" id="UP000218231">
    <property type="component" value="Unassembled WGS sequence"/>
</dbReference>
<accession>A0A2A2JGT0</accession>
<dbReference type="Pfam" id="PF00067">
    <property type="entry name" value="p450"/>
    <property type="match status" value="1"/>
</dbReference>
<dbReference type="InterPro" id="IPR001128">
    <property type="entry name" value="Cyt_P450"/>
</dbReference>
<name>A0A2A2JGT0_9BILA</name>
<dbReference type="InterPro" id="IPR050182">
    <property type="entry name" value="Cytochrome_P450_fam2"/>
</dbReference>
<evidence type="ECO:0000256" key="3">
    <source>
        <dbReference type="ARBA" id="ARBA00023004"/>
    </source>
</evidence>
<reference evidence="5 6" key="1">
    <citation type="journal article" date="2017" name="Curr. Biol.">
        <title>Genome architecture and evolution of a unichromosomal asexual nematode.</title>
        <authorList>
            <person name="Fradin H."/>
            <person name="Zegar C."/>
            <person name="Gutwein M."/>
            <person name="Lucas J."/>
            <person name="Kovtun M."/>
            <person name="Corcoran D."/>
            <person name="Baugh L.R."/>
            <person name="Kiontke K."/>
            <person name="Gunsalus K."/>
            <person name="Fitch D.H."/>
            <person name="Piano F."/>
        </authorList>
    </citation>
    <scope>NUCLEOTIDE SEQUENCE [LARGE SCALE GENOMIC DNA]</scope>
    <source>
        <strain evidence="5">PF1309</strain>
    </source>
</reference>
<dbReference type="GO" id="GO:0006082">
    <property type="term" value="P:organic acid metabolic process"/>
    <property type="evidence" value="ECO:0007669"/>
    <property type="project" value="TreeGrafter"/>
</dbReference>
<dbReference type="GO" id="GO:0006805">
    <property type="term" value="P:xenobiotic metabolic process"/>
    <property type="evidence" value="ECO:0007669"/>
    <property type="project" value="TreeGrafter"/>
</dbReference>
<dbReference type="Gene3D" id="1.10.630.10">
    <property type="entry name" value="Cytochrome P450"/>
    <property type="match status" value="1"/>
</dbReference>
<gene>
    <name evidence="5" type="ORF">WR25_17131</name>
</gene>
<dbReference type="InterPro" id="IPR002401">
    <property type="entry name" value="Cyt_P450_E_grp-I"/>
</dbReference>
<evidence type="ECO:0008006" key="7">
    <source>
        <dbReference type="Google" id="ProtNLM"/>
    </source>
</evidence>
<organism evidence="5 6">
    <name type="scientific">Diploscapter pachys</name>
    <dbReference type="NCBI Taxonomy" id="2018661"/>
    <lineage>
        <taxon>Eukaryota</taxon>
        <taxon>Metazoa</taxon>
        <taxon>Ecdysozoa</taxon>
        <taxon>Nematoda</taxon>
        <taxon>Chromadorea</taxon>
        <taxon>Rhabditida</taxon>
        <taxon>Rhabditina</taxon>
        <taxon>Rhabditomorpha</taxon>
        <taxon>Rhabditoidea</taxon>
        <taxon>Rhabditidae</taxon>
        <taxon>Diploscapter</taxon>
    </lineage>
</organism>
<proteinExistence type="inferred from homology"/>
<evidence type="ECO:0000313" key="6">
    <source>
        <dbReference type="Proteomes" id="UP000218231"/>
    </source>
</evidence>
<dbReference type="SUPFAM" id="SSF48264">
    <property type="entry name" value="Cytochrome P450"/>
    <property type="match status" value="1"/>
</dbReference>
<dbReference type="InterPro" id="IPR036396">
    <property type="entry name" value="Cyt_P450_sf"/>
</dbReference>
<sequence length="111" mass="13009">MREELDKQIGGDRMVIMDDKPQLVYINAVINETQRLANVLVHNFPRMNNVDVDINGYHIPARTIIVPQISTVMYDEKIFPEPYKFKPERHLNPDSSLRKIEEAKFEIEKSL</sequence>
<comment type="caution">
    <text evidence="5">The sequence shown here is derived from an EMBL/GenBank/DDBJ whole genome shotgun (WGS) entry which is preliminary data.</text>
</comment>
<dbReference type="GO" id="GO:0020037">
    <property type="term" value="F:heme binding"/>
    <property type="evidence" value="ECO:0007669"/>
    <property type="project" value="InterPro"/>
</dbReference>
<dbReference type="STRING" id="2018661.A0A2A2JGT0"/>
<keyword evidence="2" id="KW-0479">Metal-binding</keyword>
<dbReference type="AlphaFoldDB" id="A0A2A2JGT0"/>
<keyword evidence="4" id="KW-0503">Monooxygenase</keyword>
<dbReference type="PANTHER" id="PTHR24300">
    <property type="entry name" value="CYTOCHROME P450 508A4-RELATED"/>
    <property type="match status" value="1"/>
</dbReference>
<evidence type="ECO:0000256" key="4">
    <source>
        <dbReference type="ARBA" id="ARBA00023033"/>
    </source>
</evidence>
<dbReference type="PANTHER" id="PTHR24300:SF375">
    <property type="entry name" value="CYTOCHROME P450 FAMILY"/>
    <property type="match status" value="1"/>
</dbReference>
<keyword evidence="6" id="KW-1185">Reference proteome</keyword>
<evidence type="ECO:0000256" key="1">
    <source>
        <dbReference type="ARBA" id="ARBA00010617"/>
    </source>
</evidence>
<keyword evidence="3" id="KW-0408">Iron</keyword>
<comment type="similarity">
    <text evidence="1">Belongs to the cytochrome P450 family.</text>
</comment>
<dbReference type="OrthoDB" id="2789670at2759"/>
<keyword evidence="4" id="KW-0560">Oxidoreductase</keyword>
<dbReference type="PRINTS" id="PR00463">
    <property type="entry name" value="EP450I"/>
</dbReference>
<dbReference type="GO" id="GO:0005506">
    <property type="term" value="F:iron ion binding"/>
    <property type="evidence" value="ECO:0007669"/>
    <property type="project" value="InterPro"/>
</dbReference>
<dbReference type="GO" id="GO:0016712">
    <property type="term" value="F:oxidoreductase activity, acting on paired donors, with incorporation or reduction of molecular oxygen, reduced flavin or flavoprotein as one donor, and incorporation of one atom of oxygen"/>
    <property type="evidence" value="ECO:0007669"/>
    <property type="project" value="TreeGrafter"/>
</dbReference>
<dbReference type="EMBL" id="LIAE01010444">
    <property type="protein sequence ID" value="PAV60875.1"/>
    <property type="molecule type" value="Genomic_DNA"/>
</dbReference>
<evidence type="ECO:0000256" key="2">
    <source>
        <dbReference type="ARBA" id="ARBA00022723"/>
    </source>
</evidence>
<protein>
    <recommendedName>
        <fullName evidence="7">Cytochrome P450</fullName>
    </recommendedName>
</protein>
<evidence type="ECO:0000313" key="5">
    <source>
        <dbReference type="EMBL" id="PAV60875.1"/>
    </source>
</evidence>
<dbReference type="GO" id="GO:0005737">
    <property type="term" value="C:cytoplasm"/>
    <property type="evidence" value="ECO:0007669"/>
    <property type="project" value="TreeGrafter"/>
</dbReference>